<organism evidence="4 5">
    <name type="scientific">Arctia plantaginis</name>
    <name type="common">Wood tiger moth</name>
    <name type="synonym">Phalaena plantaginis</name>
    <dbReference type="NCBI Taxonomy" id="874455"/>
    <lineage>
        <taxon>Eukaryota</taxon>
        <taxon>Metazoa</taxon>
        <taxon>Ecdysozoa</taxon>
        <taxon>Arthropoda</taxon>
        <taxon>Hexapoda</taxon>
        <taxon>Insecta</taxon>
        <taxon>Pterygota</taxon>
        <taxon>Neoptera</taxon>
        <taxon>Endopterygota</taxon>
        <taxon>Lepidoptera</taxon>
        <taxon>Glossata</taxon>
        <taxon>Ditrysia</taxon>
        <taxon>Noctuoidea</taxon>
        <taxon>Erebidae</taxon>
        <taxon>Arctiinae</taxon>
        <taxon>Arctia</taxon>
    </lineage>
</organism>
<dbReference type="InterPro" id="IPR050357">
    <property type="entry name" value="Arrestin_domain-protein"/>
</dbReference>
<protein>
    <recommendedName>
        <fullName evidence="3">Arrestin C-terminal-like domain-containing protein</fullName>
    </recommendedName>
</protein>
<dbReference type="Proteomes" id="UP000494256">
    <property type="component" value="Unassembled WGS sequence"/>
</dbReference>
<name>A0A8S0ZM63_ARCPL</name>
<accession>A0A8S0ZM63</accession>
<proteinExistence type="inferred from homology"/>
<evidence type="ECO:0000256" key="2">
    <source>
        <dbReference type="ARBA" id="ARBA00022606"/>
    </source>
</evidence>
<dbReference type="PANTHER" id="PTHR11188:SF17">
    <property type="entry name" value="FI21816P1"/>
    <property type="match status" value="1"/>
</dbReference>
<evidence type="ECO:0000259" key="3">
    <source>
        <dbReference type="SMART" id="SM01017"/>
    </source>
</evidence>
<dbReference type="PANTHER" id="PTHR11188">
    <property type="entry name" value="ARRESTIN DOMAIN CONTAINING PROTEIN"/>
    <property type="match status" value="1"/>
</dbReference>
<dbReference type="EMBL" id="CADEBD010000299">
    <property type="protein sequence ID" value="CAB3235192.1"/>
    <property type="molecule type" value="Genomic_DNA"/>
</dbReference>
<comment type="caution">
    <text evidence="4">The sequence shown here is derived from an EMBL/GenBank/DDBJ whole genome shotgun (WGS) entry which is preliminary data.</text>
</comment>
<gene>
    <name evidence="4" type="ORF">APLA_LOCUS6901</name>
</gene>
<evidence type="ECO:0000313" key="4">
    <source>
        <dbReference type="EMBL" id="CAB3235192.1"/>
    </source>
</evidence>
<dbReference type="InterPro" id="IPR014752">
    <property type="entry name" value="Arrestin-like_C"/>
</dbReference>
<keyword evidence="2" id="KW-0716">Sensory transduction</keyword>
<dbReference type="SMART" id="SM01017">
    <property type="entry name" value="Arrestin_C"/>
    <property type="match status" value="1"/>
</dbReference>
<reference evidence="4 5" key="1">
    <citation type="submission" date="2020-04" db="EMBL/GenBank/DDBJ databases">
        <authorList>
            <person name="Wallbank WR R."/>
            <person name="Pardo Diaz C."/>
            <person name="Kozak K."/>
            <person name="Martin S."/>
            <person name="Jiggins C."/>
            <person name="Moest M."/>
            <person name="Warren A I."/>
            <person name="Byers J.R.P. K."/>
            <person name="Montejo-Kovacevich G."/>
            <person name="Yen C E."/>
        </authorList>
    </citation>
    <scope>NUCLEOTIDE SEQUENCE [LARGE SCALE GENOMIC DNA]</scope>
</reference>
<dbReference type="InterPro" id="IPR011022">
    <property type="entry name" value="Arrestin_C-like"/>
</dbReference>
<evidence type="ECO:0000256" key="1">
    <source>
        <dbReference type="ARBA" id="ARBA00005298"/>
    </source>
</evidence>
<dbReference type="Gene3D" id="2.60.40.640">
    <property type="match status" value="2"/>
</dbReference>
<dbReference type="Pfam" id="PF00339">
    <property type="entry name" value="Arrestin_N"/>
    <property type="match status" value="1"/>
</dbReference>
<dbReference type="GO" id="GO:0005737">
    <property type="term" value="C:cytoplasm"/>
    <property type="evidence" value="ECO:0007669"/>
    <property type="project" value="TreeGrafter"/>
</dbReference>
<dbReference type="SUPFAM" id="SSF81296">
    <property type="entry name" value="E set domains"/>
    <property type="match status" value="2"/>
</dbReference>
<dbReference type="InterPro" id="IPR011021">
    <property type="entry name" value="Arrestin-like_N"/>
</dbReference>
<evidence type="ECO:0000313" key="5">
    <source>
        <dbReference type="Proteomes" id="UP000494256"/>
    </source>
</evidence>
<sequence length="300" mass="34623">MGLDCQIFILNVKRHGFRSGERIKGTLRYSVDEPTEFETITISFKGEGIIKWTSDGEYNSLKEEYLDLNTSVLERKEKKNVGVYDHPFQFLLPEDLPSSLNHPLCKISYRVSAAFVTTLRQNNKEEFHNVVPVFGYLKPDSPEILAFRLTKRPFSLISAQKTVNCNINIQKTFLAPGEIIKINVMIRNDTHIHVSCIKFKLICEYIYITSSKEKVMKQQTIKESVREFPAIDDNVAYLMCAIPTLLNVYSVHNAKFFKRDYKLVITAKFPFPNKKVSLHIPVIIGERQCSKDRTEKCVVF</sequence>
<dbReference type="GO" id="GO:0015031">
    <property type="term" value="P:protein transport"/>
    <property type="evidence" value="ECO:0007669"/>
    <property type="project" value="TreeGrafter"/>
</dbReference>
<feature type="domain" description="Arrestin C-terminal-like" evidence="3">
    <location>
        <begin position="159"/>
        <end position="289"/>
    </location>
</feature>
<comment type="similarity">
    <text evidence="1">Belongs to the arrestin family.</text>
</comment>
<dbReference type="Pfam" id="PF02752">
    <property type="entry name" value="Arrestin_C"/>
    <property type="match status" value="1"/>
</dbReference>
<dbReference type="InterPro" id="IPR014756">
    <property type="entry name" value="Ig_E-set"/>
</dbReference>
<dbReference type="AlphaFoldDB" id="A0A8S0ZM63"/>
<dbReference type="OrthoDB" id="7439574at2759"/>